<proteinExistence type="predicted"/>
<dbReference type="Proteomes" id="UP000176511">
    <property type="component" value="Unassembled WGS sequence"/>
</dbReference>
<sequence length="316" mass="34417">MQFMKNSKHKRLLVTLFGLAAVVGGAVLYSYTYSEKDVVMSESRDHKNVVFLIDGKPVQLVNGFAETEAAPGSASKVTTQYFGNELWTDLDGDGREDVAYIITQESGGSGVFYYAVAARNTENGWVGSDGYLLGDRIAPQSTILSPNERHVRVVVFNYVDRAPGEPATNSPSVGKSAYLKLDTANNMWGIVEPDFEGESARTPAPLVNDTWVWKETALNDGTTTKPDNQGVFTVTFKPDGNLHGTTDCNSFFGSYTLSSNTLSVGPLGSTKMYCEGSQENEFRTAIELSTSFHFTEDGNLVLSLQYDSGSVILTKQ</sequence>
<comment type="caution">
    <text evidence="2">The sequence shown here is derived from an EMBL/GenBank/DDBJ whole genome shotgun (WGS) entry which is preliminary data.</text>
</comment>
<evidence type="ECO:0000313" key="3">
    <source>
        <dbReference type="Proteomes" id="UP000176511"/>
    </source>
</evidence>
<organism evidence="2 3">
    <name type="scientific">Candidatus Kaiserbacteria bacterium RIFCSPHIGHO2_02_FULL_49_34</name>
    <dbReference type="NCBI Taxonomy" id="1798491"/>
    <lineage>
        <taxon>Bacteria</taxon>
        <taxon>Candidatus Kaiseribacteriota</taxon>
    </lineage>
</organism>
<evidence type="ECO:0000259" key="1">
    <source>
        <dbReference type="Pfam" id="PF03724"/>
    </source>
</evidence>
<dbReference type="STRING" id="1798491.A3C87_00350"/>
<dbReference type="PANTHER" id="PTHR35535">
    <property type="entry name" value="HEAT SHOCK PROTEIN HSLJ"/>
    <property type="match status" value="1"/>
</dbReference>
<dbReference type="PANTHER" id="PTHR35535:SF2">
    <property type="entry name" value="DUF306 DOMAIN-CONTAINING PROTEIN"/>
    <property type="match status" value="1"/>
</dbReference>
<dbReference type="Gene3D" id="2.40.128.270">
    <property type="match status" value="1"/>
</dbReference>
<dbReference type="InterPro" id="IPR005184">
    <property type="entry name" value="DUF306_Meta_HslJ"/>
</dbReference>
<gene>
    <name evidence="2" type="ORF">A3C87_00350</name>
</gene>
<dbReference type="EMBL" id="MFLE01000014">
    <property type="protein sequence ID" value="OGG61834.1"/>
    <property type="molecule type" value="Genomic_DNA"/>
</dbReference>
<dbReference type="Pfam" id="PF03724">
    <property type="entry name" value="META"/>
    <property type="match status" value="1"/>
</dbReference>
<name>A0A1F6DK90_9BACT</name>
<dbReference type="AlphaFoldDB" id="A0A1F6DK90"/>
<evidence type="ECO:0000313" key="2">
    <source>
        <dbReference type="EMBL" id="OGG61834.1"/>
    </source>
</evidence>
<protein>
    <recommendedName>
        <fullName evidence="1">DUF306 domain-containing protein</fullName>
    </recommendedName>
</protein>
<accession>A0A1F6DK90</accession>
<reference evidence="2 3" key="1">
    <citation type="journal article" date="2016" name="Nat. Commun.">
        <title>Thousands of microbial genomes shed light on interconnected biogeochemical processes in an aquifer system.</title>
        <authorList>
            <person name="Anantharaman K."/>
            <person name="Brown C.T."/>
            <person name="Hug L.A."/>
            <person name="Sharon I."/>
            <person name="Castelle C.J."/>
            <person name="Probst A.J."/>
            <person name="Thomas B.C."/>
            <person name="Singh A."/>
            <person name="Wilkins M.J."/>
            <person name="Karaoz U."/>
            <person name="Brodie E.L."/>
            <person name="Williams K.H."/>
            <person name="Hubbard S.S."/>
            <person name="Banfield J.F."/>
        </authorList>
    </citation>
    <scope>NUCLEOTIDE SEQUENCE [LARGE SCALE GENOMIC DNA]</scope>
</reference>
<dbReference type="InterPro" id="IPR038670">
    <property type="entry name" value="HslJ-like_sf"/>
</dbReference>
<dbReference type="InterPro" id="IPR053147">
    <property type="entry name" value="Hsp_HslJ-like"/>
</dbReference>
<feature type="domain" description="DUF306" evidence="1">
    <location>
        <begin position="205"/>
        <end position="304"/>
    </location>
</feature>